<evidence type="ECO:0000313" key="1">
    <source>
        <dbReference type="EMBL" id="KJH48742.1"/>
    </source>
</evidence>
<dbReference type="OrthoDB" id="5843478at2759"/>
<accession>A0A0D8XY52</accession>
<reference evidence="1 2" key="1">
    <citation type="submission" date="2013-11" db="EMBL/GenBank/DDBJ databases">
        <title>Draft genome of the bovine lungworm Dictyocaulus viviparus.</title>
        <authorList>
            <person name="Mitreva M."/>
        </authorList>
    </citation>
    <scope>NUCLEOTIDE SEQUENCE [LARGE SCALE GENOMIC DNA]</scope>
    <source>
        <strain evidence="1 2">HannoverDv2000</strain>
    </source>
</reference>
<proteinExistence type="predicted"/>
<evidence type="ECO:0000313" key="2">
    <source>
        <dbReference type="Proteomes" id="UP000053766"/>
    </source>
</evidence>
<organism evidence="1 2">
    <name type="scientific">Dictyocaulus viviparus</name>
    <name type="common">Bovine lungworm</name>
    <dbReference type="NCBI Taxonomy" id="29172"/>
    <lineage>
        <taxon>Eukaryota</taxon>
        <taxon>Metazoa</taxon>
        <taxon>Ecdysozoa</taxon>
        <taxon>Nematoda</taxon>
        <taxon>Chromadorea</taxon>
        <taxon>Rhabditida</taxon>
        <taxon>Rhabditina</taxon>
        <taxon>Rhabditomorpha</taxon>
        <taxon>Strongyloidea</taxon>
        <taxon>Metastrongylidae</taxon>
        <taxon>Dictyocaulus</taxon>
    </lineage>
</organism>
<gene>
    <name evidence="1" type="ORF">DICVIV_05136</name>
</gene>
<name>A0A0D8XY52_DICVI</name>
<sequence>MIDTSLNDTEKLQKIVNLSSSYIDEEPHSRVLLEKLVLLKSWLDNRLQNVGKRMRSIHEKKFKLLFVLKGSPYYRRLVYKAEQMEEEQIEKEFHEKAEELGINETIELIQQRK</sequence>
<keyword evidence="2" id="KW-1185">Reference proteome</keyword>
<dbReference type="EMBL" id="KN716257">
    <property type="protein sequence ID" value="KJH48742.1"/>
    <property type="molecule type" value="Genomic_DNA"/>
</dbReference>
<dbReference type="Proteomes" id="UP000053766">
    <property type="component" value="Unassembled WGS sequence"/>
</dbReference>
<protein>
    <submittedName>
        <fullName evidence="1">Uncharacterized protein</fullName>
    </submittedName>
</protein>
<dbReference type="AlphaFoldDB" id="A0A0D8XY52"/>
<reference evidence="2" key="2">
    <citation type="journal article" date="2016" name="Sci. Rep.">
        <title>Dictyocaulus viviparus genome, variome and transcriptome elucidate lungworm biology and support future intervention.</title>
        <authorList>
            <person name="McNulty S.N."/>
            <person name="Strube C."/>
            <person name="Rosa B.A."/>
            <person name="Martin J.C."/>
            <person name="Tyagi R."/>
            <person name="Choi Y.J."/>
            <person name="Wang Q."/>
            <person name="Hallsworth Pepin K."/>
            <person name="Zhang X."/>
            <person name="Ozersky P."/>
            <person name="Wilson R.K."/>
            <person name="Sternberg P.W."/>
            <person name="Gasser R.B."/>
            <person name="Mitreva M."/>
        </authorList>
    </citation>
    <scope>NUCLEOTIDE SEQUENCE [LARGE SCALE GENOMIC DNA]</scope>
    <source>
        <strain evidence="2">HannoverDv2000</strain>
    </source>
</reference>